<dbReference type="Proteomes" id="UP000290932">
    <property type="component" value="Unassembled WGS sequence"/>
</dbReference>
<dbReference type="PANTHER" id="PTHR43619">
    <property type="entry name" value="S-ADENOSYL-L-METHIONINE-DEPENDENT METHYLTRANSFERASE YKTD-RELATED"/>
    <property type="match status" value="1"/>
</dbReference>
<dbReference type="OrthoDB" id="68097at2157"/>
<dbReference type="PANTHER" id="PTHR43619:SF2">
    <property type="entry name" value="S-ADENOSYL-L-METHIONINE-DEPENDENT METHYLTRANSFERASES SUPERFAMILY PROTEIN"/>
    <property type="match status" value="1"/>
</dbReference>
<dbReference type="Gene3D" id="3.40.50.150">
    <property type="entry name" value="Vaccinia Virus protein VP39"/>
    <property type="match status" value="1"/>
</dbReference>
<dbReference type="NCBIfam" id="TIGR00027">
    <property type="entry name" value="mthyl_TIGR00027"/>
    <property type="match status" value="1"/>
</dbReference>
<dbReference type="SUPFAM" id="SSF53335">
    <property type="entry name" value="S-adenosyl-L-methionine-dependent methyltransferases"/>
    <property type="match status" value="1"/>
</dbReference>
<dbReference type="AlphaFoldDB" id="A0A498H185"/>
<proteinExistence type="inferred from homology"/>
<evidence type="ECO:0000256" key="3">
    <source>
        <dbReference type="ARBA" id="ARBA00022679"/>
    </source>
</evidence>
<dbReference type="Pfam" id="PF04072">
    <property type="entry name" value="LCM"/>
    <property type="match status" value="1"/>
</dbReference>
<dbReference type="InterPro" id="IPR011610">
    <property type="entry name" value="SAM_mthyl_Trfase_ML2640-like"/>
</dbReference>
<reference evidence="4 5" key="1">
    <citation type="journal article" date="2015" name="Int. J. Syst. Evol. Microbiol.">
        <title>Methanoculleus taiwanensis sp. nov., a methanogen isolated from deep marine sediment at the deformation front area near Taiwan.</title>
        <authorList>
            <person name="Weng C.Y."/>
            <person name="Chen S.C."/>
            <person name="Lai M.C."/>
            <person name="Wu S.Y."/>
            <person name="Lin S."/>
            <person name="Yang T.F."/>
            <person name="Chen P.C."/>
        </authorList>
    </citation>
    <scope>NUCLEOTIDE SEQUENCE [LARGE SCALE GENOMIC DNA]</scope>
    <source>
        <strain evidence="4 5">CYW4</strain>
    </source>
</reference>
<evidence type="ECO:0000313" key="5">
    <source>
        <dbReference type="Proteomes" id="UP000290932"/>
    </source>
</evidence>
<dbReference type="GO" id="GO:0032259">
    <property type="term" value="P:methylation"/>
    <property type="evidence" value="ECO:0007669"/>
    <property type="project" value="UniProtKB-KW"/>
</dbReference>
<comment type="similarity">
    <text evidence="1">Belongs to the UPF0677 family.</text>
</comment>
<protein>
    <submittedName>
        <fullName evidence="4">Methyltransferase</fullName>
    </submittedName>
</protein>
<name>A0A498H185_9EURY</name>
<keyword evidence="5" id="KW-1185">Reference proteome</keyword>
<dbReference type="RefSeq" id="WP_206633429.1">
    <property type="nucleotide sequence ID" value="NZ_LHQS01000002.1"/>
</dbReference>
<dbReference type="EMBL" id="LHQS01000002">
    <property type="protein sequence ID" value="RXE56114.1"/>
    <property type="molecule type" value="Genomic_DNA"/>
</dbReference>
<dbReference type="InterPro" id="IPR029063">
    <property type="entry name" value="SAM-dependent_MTases_sf"/>
</dbReference>
<keyword evidence="2 4" id="KW-0489">Methyltransferase</keyword>
<dbReference type="GO" id="GO:0008168">
    <property type="term" value="F:methyltransferase activity"/>
    <property type="evidence" value="ECO:0007669"/>
    <property type="project" value="UniProtKB-KW"/>
</dbReference>
<dbReference type="InterPro" id="IPR007213">
    <property type="entry name" value="Ppm1/Ppm2/Tcmp"/>
</dbReference>
<keyword evidence="3 4" id="KW-0808">Transferase</keyword>
<accession>A0A498H185</accession>
<gene>
    <name evidence="4" type="ORF">ABH15_08010</name>
</gene>
<evidence type="ECO:0000313" key="4">
    <source>
        <dbReference type="EMBL" id="RXE56114.1"/>
    </source>
</evidence>
<comment type="caution">
    <text evidence="4">The sequence shown here is derived from an EMBL/GenBank/DDBJ whole genome shotgun (WGS) entry which is preliminary data.</text>
</comment>
<evidence type="ECO:0000256" key="2">
    <source>
        <dbReference type="ARBA" id="ARBA00022603"/>
    </source>
</evidence>
<sequence>MTLTTKERKDPSKMAEGIAMHRFKESQKPEGERLCYDPYAIHFITPAILEFAARHPAEANAMVERMERRFPGLSSSILARVRYFDDFVLQSLAEGLEQLVILGAGYDTRAYRIEGLREQVRVFEVDHPETQSVKREKVRELFGSLPEHVVYVPLDLETGDLGRELTGNGYNPDKQTLFILEGLVMYIPPHAVDEILAFIRNTSAPGSAVIFDYYPSSVVDGTCDREIAQNIRTYVAQLGEPLRFGIPEGTAEAFLSERGFCNVVNVTNEDYKKLYFNGKNENREVCSALYFAHGMVE</sequence>
<organism evidence="4 5">
    <name type="scientific">Methanoculleus taiwanensis</name>
    <dbReference type="NCBI Taxonomy" id="1550565"/>
    <lineage>
        <taxon>Archaea</taxon>
        <taxon>Methanobacteriati</taxon>
        <taxon>Methanobacteriota</taxon>
        <taxon>Stenosarchaea group</taxon>
        <taxon>Methanomicrobia</taxon>
        <taxon>Methanomicrobiales</taxon>
        <taxon>Methanomicrobiaceae</taxon>
        <taxon>Methanoculleus</taxon>
    </lineage>
</organism>
<evidence type="ECO:0000256" key="1">
    <source>
        <dbReference type="ARBA" id="ARBA00008138"/>
    </source>
</evidence>